<keyword evidence="2" id="KW-1185">Reference proteome</keyword>
<evidence type="ECO:0000313" key="2">
    <source>
        <dbReference type="Proteomes" id="UP001161422"/>
    </source>
</evidence>
<gene>
    <name evidence="1" type="ORF">GCM10007895_21600</name>
</gene>
<sequence length="159" mass="16610">MENKTFYEHFKTSLDSMGLPAPNNLFSTVTTASSTIGTLAGIVKTYGTKVTIAEAVLAVPAGSGAAAITAQLAKVIGACTLAFYVGACLGALAYASGEWTSERLWANNAQGTADLLAVAKKHHIELDAELTSLLKFGSRTFLERSHYAAQAAGSSWHIA</sequence>
<protein>
    <submittedName>
        <fullName evidence="1">Uncharacterized protein</fullName>
    </submittedName>
</protein>
<accession>A0AA37RXV6</accession>
<dbReference type="Proteomes" id="UP001161422">
    <property type="component" value="Unassembled WGS sequence"/>
</dbReference>
<evidence type="ECO:0000313" key="1">
    <source>
        <dbReference type="EMBL" id="GLP96854.1"/>
    </source>
</evidence>
<proteinExistence type="predicted"/>
<reference evidence="1" key="1">
    <citation type="journal article" date="2014" name="Int. J. Syst. Evol. Microbiol.">
        <title>Complete genome sequence of Corynebacterium casei LMG S-19264T (=DSM 44701T), isolated from a smear-ripened cheese.</title>
        <authorList>
            <consortium name="US DOE Joint Genome Institute (JGI-PGF)"/>
            <person name="Walter F."/>
            <person name="Albersmeier A."/>
            <person name="Kalinowski J."/>
            <person name="Ruckert C."/>
        </authorList>
    </citation>
    <scope>NUCLEOTIDE SEQUENCE</scope>
    <source>
        <strain evidence="1">NBRC 101628</strain>
    </source>
</reference>
<dbReference type="EMBL" id="BSNC01000005">
    <property type="protein sequence ID" value="GLP96854.1"/>
    <property type="molecule type" value="Genomic_DNA"/>
</dbReference>
<reference evidence="1" key="2">
    <citation type="submission" date="2023-01" db="EMBL/GenBank/DDBJ databases">
        <title>Draft genome sequence of Paraferrimonas sedimenticola strain NBRC 101628.</title>
        <authorList>
            <person name="Sun Q."/>
            <person name="Mori K."/>
        </authorList>
    </citation>
    <scope>NUCLEOTIDE SEQUENCE</scope>
    <source>
        <strain evidence="1">NBRC 101628</strain>
    </source>
</reference>
<name>A0AA37RXV6_9GAMM</name>
<comment type="caution">
    <text evidence="1">The sequence shown here is derived from an EMBL/GenBank/DDBJ whole genome shotgun (WGS) entry which is preliminary data.</text>
</comment>
<dbReference type="AlphaFoldDB" id="A0AA37RXV6"/>
<dbReference type="RefSeq" id="WP_095504168.1">
    <property type="nucleotide sequence ID" value="NZ_BSNC01000005.1"/>
</dbReference>
<organism evidence="1 2">
    <name type="scientific">Paraferrimonas sedimenticola</name>
    <dbReference type="NCBI Taxonomy" id="375674"/>
    <lineage>
        <taxon>Bacteria</taxon>
        <taxon>Pseudomonadati</taxon>
        <taxon>Pseudomonadota</taxon>
        <taxon>Gammaproteobacteria</taxon>
        <taxon>Alteromonadales</taxon>
        <taxon>Ferrimonadaceae</taxon>
        <taxon>Paraferrimonas</taxon>
    </lineage>
</organism>